<comment type="caution">
    <text evidence="1">The sequence shown here is derived from an EMBL/GenBank/DDBJ whole genome shotgun (WGS) entry which is preliminary data.</text>
</comment>
<reference evidence="1 2" key="1">
    <citation type="journal article" date="2020" name="BMC Genomics">
        <title>Intraspecific diversification of the crop wild relative Brassica cretica Lam. using demographic model selection.</title>
        <authorList>
            <person name="Kioukis A."/>
            <person name="Michalopoulou V.A."/>
            <person name="Briers L."/>
            <person name="Pirintsos S."/>
            <person name="Studholme D.J."/>
            <person name="Pavlidis P."/>
            <person name="Sarris P.F."/>
        </authorList>
    </citation>
    <scope>NUCLEOTIDE SEQUENCE [LARGE SCALE GENOMIC DNA]</scope>
    <source>
        <strain evidence="2">cv. PFS-1207/04</strain>
    </source>
</reference>
<gene>
    <name evidence="1" type="ORF">DY000_02023738</name>
</gene>
<dbReference type="Proteomes" id="UP000266723">
    <property type="component" value="Unassembled WGS sequence"/>
</dbReference>
<proteinExistence type="predicted"/>
<dbReference type="EMBL" id="QGKV02000299">
    <property type="protein sequence ID" value="KAF3594952.1"/>
    <property type="molecule type" value="Genomic_DNA"/>
</dbReference>
<dbReference type="InterPro" id="IPR006462">
    <property type="entry name" value="MS5"/>
</dbReference>
<sequence length="128" mass="14344">MHGLMSYRCYVAIELRLELGRYVATERNKRSVATLEFVKVAIETDEETPLKAKSSVLYIAFKGLAFDGTDESVERRAIIKSVFSDLTGSLALKGKLCKGEDYVAPMSAVEYCRASPKHRPPLIRPLIF</sequence>
<evidence type="ECO:0000313" key="2">
    <source>
        <dbReference type="Proteomes" id="UP000266723"/>
    </source>
</evidence>
<keyword evidence="2" id="KW-1185">Reference proteome</keyword>
<protein>
    <submittedName>
        <fullName evidence="1">Uncharacterized protein</fullName>
    </submittedName>
</protein>
<organism evidence="1 2">
    <name type="scientific">Brassica cretica</name>
    <name type="common">Mustard</name>
    <dbReference type="NCBI Taxonomy" id="69181"/>
    <lineage>
        <taxon>Eukaryota</taxon>
        <taxon>Viridiplantae</taxon>
        <taxon>Streptophyta</taxon>
        <taxon>Embryophyta</taxon>
        <taxon>Tracheophyta</taxon>
        <taxon>Spermatophyta</taxon>
        <taxon>Magnoliopsida</taxon>
        <taxon>eudicotyledons</taxon>
        <taxon>Gunneridae</taxon>
        <taxon>Pentapetalae</taxon>
        <taxon>rosids</taxon>
        <taxon>malvids</taxon>
        <taxon>Brassicales</taxon>
        <taxon>Brassicaceae</taxon>
        <taxon>Brassiceae</taxon>
        <taxon>Brassica</taxon>
    </lineage>
</organism>
<dbReference type="Pfam" id="PF04776">
    <property type="entry name" value="protein_MS5"/>
    <property type="match status" value="1"/>
</dbReference>
<accession>A0ABQ7EDQ4</accession>
<name>A0ABQ7EDQ4_BRACR</name>
<evidence type="ECO:0000313" key="1">
    <source>
        <dbReference type="EMBL" id="KAF3594952.1"/>
    </source>
</evidence>